<evidence type="ECO:0000313" key="6">
    <source>
        <dbReference type="Proteomes" id="UP000480854"/>
    </source>
</evidence>
<dbReference type="Gene3D" id="3.40.50.2300">
    <property type="match status" value="1"/>
</dbReference>
<dbReference type="OrthoDB" id="7932149at2"/>
<evidence type="ECO:0000256" key="2">
    <source>
        <dbReference type="PROSITE-ProRule" id="PRU00169"/>
    </source>
</evidence>
<dbReference type="Pfam" id="PF00072">
    <property type="entry name" value="Response_reg"/>
    <property type="match status" value="1"/>
</dbReference>
<evidence type="ECO:0000259" key="4">
    <source>
        <dbReference type="PROSITE" id="PS50110"/>
    </source>
</evidence>
<evidence type="ECO:0000256" key="3">
    <source>
        <dbReference type="SAM" id="MobiDB-lite"/>
    </source>
</evidence>
<dbReference type="EMBL" id="QOKW01000005">
    <property type="protein sequence ID" value="KAA0681977.1"/>
    <property type="molecule type" value="Genomic_DNA"/>
</dbReference>
<proteinExistence type="predicted"/>
<gene>
    <name evidence="5" type="ORF">DS843_09455</name>
</gene>
<keyword evidence="6" id="KW-1185">Reference proteome</keyword>
<dbReference type="InterPro" id="IPR050595">
    <property type="entry name" value="Bact_response_regulator"/>
</dbReference>
<dbReference type="PANTHER" id="PTHR44591:SF3">
    <property type="entry name" value="RESPONSE REGULATORY DOMAIN-CONTAINING PROTEIN"/>
    <property type="match status" value="1"/>
</dbReference>
<dbReference type="Proteomes" id="UP000480854">
    <property type="component" value="Unassembled WGS sequence"/>
</dbReference>
<dbReference type="GO" id="GO:0000160">
    <property type="term" value="P:phosphorelay signal transduction system"/>
    <property type="evidence" value="ECO:0007669"/>
    <property type="project" value="InterPro"/>
</dbReference>
<feature type="domain" description="Response regulatory" evidence="4">
    <location>
        <begin position="38"/>
        <end position="155"/>
    </location>
</feature>
<sequence>MDGLETVTPAGDDNRNKLAPNKPGLDRLVADKLVADKLVMVIDDERTVLQALDLLLEMWGYRVVTAESEGEAVDRLSTAGETPHVILADYRLREGRTGVQAIDRIRAEAGAEVPGVIITGDTSTEGLRDARARGLTVLQKPVLPPHLQAVLTKVLREQPAGTA</sequence>
<dbReference type="InterPro" id="IPR001789">
    <property type="entry name" value="Sig_transdc_resp-reg_receiver"/>
</dbReference>
<evidence type="ECO:0000313" key="5">
    <source>
        <dbReference type="EMBL" id="KAA0681977.1"/>
    </source>
</evidence>
<feature type="region of interest" description="Disordered" evidence="3">
    <location>
        <begin position="1"/>
        <end position="22"/>
    </location>
</feature>
<dbReference type="SMART" id="SM00448">
    <property type="entry name" value="REC"/>
    <property type="match status" value="1"/>
</dbReference>
<evidence type="ECO:0000256" key="1">
    <source>
        <dbReference type="ARBA" id="ARBA00022553"/>
    </source>
</evidence>
<comment type="caution">
    <text evidence="5">The sequence shown here is derived from an EMBL/GenBank/DDBJ whole genome shotgun (WGS) entry which is preliminary data.</text>
</comment>
<dbReference type="CDD" id="cd00156">
    <property type="entry name" value="REC"/>
    <property type="match status" value="1"/>
</dbReference>
<keyword evidence="1 2" id="KW-0597">Phosphoprotein</keyword>
<dbReference type="SUPFAM" id="SSF52172">
    <property type="entry name" value="CheY-like"/>
    <property type="match status" value="1"/>
</dbReference>
<accession>A0A9W7TYY8</accession>
<name>A0A9W7TYY8_9PROT</name>
<organism evidence="5 6">
    <name type="scientific">Roseomonas genomospecies 6</name>
    <dbReference type="NCBI Taxonomy" id="214106"/>
    <lineage>
        <taxon>Bacteria</taxon>
        <taxon>Pseudomonadati</taxon>
        <taxon>Pseudomonadota</taxon>
        <taxon>Alphaproteobacteria</taxon>
        <taxon>Acetobacterales</taxon>
        <taxon>Roseomonadaceae</taxon>
        <taxon>Roseomonas</taxon>
    </lineage>
</organism>
<dbReference type="InterPro" id="IPR011006">
    <property type="entry name" value="CheY-like_superfamily"/>
</dbReference>
<dbReference type="AlphaFoldDB" id="A0A9W7TYY8"/>
<dbReference type="PANTHER" id="PTHR44591">
    <property type="entry name" value="STRESS RESPONSE REGULATOR PROTEIN 1"/>
    <property type="match status" value="1"/>
</dbReference>
<reference evidence="5 6" key="1">
    <citation type="submission" date="2018-07" db="EMBL/GenBank/DDBJ databases">
        <title>Genome sequence of Azospirillum sp. ATCC 49961.</title>
        <authorList>
            <person name="Sant'Anna F.H."/>
            <person name="Baldani J.I."/>
            <person name="Zilli J.E."/>
            <person name="Reis V.M."/>
            <person name="Hartmann A."/>
            <person name="Cruz L."/>
            <person name="de Souza E.M."/>
            <person name="de Oliveira Pedrosa F."/>
            <person name="Passaglia L.M.P."/>
        </authorList>
    </citation>
    <scope>NUCLEOTIDE SEQUENCE [LARGE SCALE GENOMIC DNA]</scope>
    <source>
        <strain evidence="5 6">ATCC 49961</strain>
    </source>
</reference>
<dbReference type="PROSITE" id="PS50110">
    <property type="entry name" value="RESPONSE_REGULATORY"/>
    <property type="match status" value="1"/>
</dbReference>
<protein>
    <submittedName>
        <fullName evidence="5">Response regulator</fullName>
    </submittedName>
</protein>
<feature type="modified residue" description="4-aspartylphosphate" evidence="2">
    <location>
        <position position="89"/>
    </location>
</feature>